<evidence type="ECO:0000313" key="3">
    <source>
        <dbReference type="Proteomes" id="UP001501469"/>
    </source>
</evidence>
<evidence type="ECO:0000256" key="1">
    <source>
        <dbReference type="SAM" id="MobiDB-lite"/>
    </source>
</evidence>
<evidence type="ECO:0008006" key="4">
    <source>
        <dbReference type="Google" id="ProtNLM"/>
    </source>
</evidence>
<keyword evidence="3" id="KW-1185">Reference proteome</keyword>
<organism evidence="2 3">
    <name type="scientific">Hymenobacter glaciei</name>
    <dbReference type="NCBI Taxonomy" id="877209"/>
    <lineage>
        <taxon>Bacteria</taxon>
        <taxon>Pseudomonadati</taxon>
        <taxon>Bacteroidota</taxon>
        <taxon>Cytophagia</taxon>
        <taxon>Cytophagales</taxon>
        <taxon>Hymenobacteraceae</taxon>
        <taxon>Hymenobacter</taxon>
    </lineage>
</organism>
<sequence length="237" mass="26307">MQPVPSTTVAAKPKPRTTRNIPESDKAFSEAFDLAVAEWGQRPQLTLEWTTQPQALALGTQLRESLRTASAADDAITPQTKRLAELDRMIDGSKETGKLKYVKKALALQYDDENDGLPYYGEFGIEKVGSTYTLPRDRAERAEALLKLVKALGLPKHHMADGKYGKAFWQKISDEYNELQPKAAQATGARATEVGGKNQYRDGAQAIFVALLLLVEANYPTTFKAERRKFGVLKESF</sequence>
<dbReference type="EMBL" id="BAABDK010000034">
    <property type="protein sequence ID" value="GAA4054041.1"/>
    <property type="molecule type" value="Genomic_DNA"/>
</dbReference>
<proteinExistence type="predicted"/>
<protein>
    <recommendedName>
        <fullName evidence="4">dATP/dGTP diphosphohydrolase N-terminal domain-containing protein</fullName>
    </recommendedName>
</protein>
<dbReference type="Proteomes" id="UP001501469">
    <property type="component" value="Unassembled WGS sequence"/>
</dbReference>
<feature type="region of interest" description="Disordered" evidence="1">
    <location>
        <begin position="1"/>
        <end position="24"/>
    </location>
</feature>
<reference evidence="3" key="1">
    <citation type="journal article" date="2019" name="Int. J. Syst. Evol. Microbiol.">
        <title>The Global Catalogue of Microorganisms (GCM) 10K type strain sequencing project: providing services to taxonomists for standard genome sequencing and annotation.</title>
        <authorList>
            <consortium name="The Broad Institute Genomics Platform"/>
            <consortium name="The Broad Institute Genome Sequencing Center for Infectious Disease"/>
            <person name="Wu L."/>
            <person name="Ma J."/>
        </authorList>
    </citation>
    <scope>NUCLEOTIDE SEQUENCE [LARGE SCALE GENOMIC DNA]</scope>
    <source>
        <strain evidence="3">JCM 17225</strain>
    </source>
</reference>
<accession>A0ABP7UVT6</accession>
<comment type="caution">
    <text evidence="2">The sequence shown here is derived from an EMBL/GenBank/DDBJ whole genome shotgun (WGS) entry which is preliminary data.</text>
</comment>
<evidence type="ECO:0000313" key="2">
    <source>
        <dbReference type="EMBL" id="GAA4054041.1"/>
    </source>
</evidence>
<dbReference type="RefSeq" id="WP_345059412.1">
    <property type="nucleotide sequence ID" value="NZ_BAABDK010000034.1"/>
</dbReference>
<name>A0ABP7UVT6_9BACT</name>
<gene>
    <name evidence="2" type="ORF">GCM10022409_46400</name>
</gene>